<gene>
    <name evidence="10" type="ORF">CLOSTASPAR_06397</name>
</gene>
<evidence type="ECO:0000313" key="11">
    <source>
        <dbReference type="Proteomes" id="UP000004756"/>
    </source>
</evidence>
<feature type="region of interest" description="Disordered" evidence="7">
    <location>
        <begin position="208"/>
        <end position="254"/>
    </location>
</feature>
<name>C0DAU2_9FIRM</name>
<evidence type="ECO:0000256" key="7">
    <source>
        <dbReference type="SAM" id="MobiDB-lite"/>
    </source>
</evidence>
<dbReference type="HOGENOM" id="CLU_914312_0_0_9"/>
<feature type="transmembrane region" description="Helical" evidence="8">
    <location>
        <begin position="12"/>
        <end position="35"/>
    </location>
</feature>
<dbReference type="InterPro" id="IPR051393">
    <property type="entry name" value="ABC_transporter_permease"/>
</dbReference>
<dbReference type="Proteomes" id="UP000004756">
    <property type="component" value="Unassembled WGS sequence"/>
</dbReference>
<feature type="transmembrane region" description="Helical" evidence="8">
    <location>
        <begin position="159"/>
        <end position="181"/>
    </location>
</feature>
<keyword evidence="6 8" id="KW-0472">Membrane</keyword>
<sequence>MKQKISMRTKWTVQGWLLMLPSLIFLVGFTVYPVIRTLIQSFMKTSNNAKAPAEFIGFKNYINVFRDPVFAIVIKNTLKFSLIVIPLGLVIGFLLATLVSKNIKGIGVARALVFYPNVAPVVGFATIWTFLFTPNIGVISHVMKALSMKPVDFLNNPKTALYAIMAVYLWREASYMMIFYISGLQNISQEYYEAAHLDGASGWGYHAKDHHSAGTAHHPVRADHHHGGRLQDGGPDHGHDHQGRTQQQHQPADESHLPDRLLLLGYGAGVGADHLHAGLYDGGRPGAVHHHGQARVLRKLRRPL</sequence>
<evidence type="ECO:0000256" key="5">
    <source>
        <dbReference type="ARBA" id="ARBA00022989"/>
    </source>
</evidence>
<dbReference type="Pfam" id="PF00528">
    <property type="entry name" value="BPD_transp_1"/>
    <property type="match status" value="1"/>
</dbReference>
<comment type="subcellular location">
    <subcellularLocation>
        <location evidence="1">Cell membrane</location>
        <topology evidence="1">Multi-pass membrane protein</topology>
    </subcellularLocation>
</comment>
<reference evidence="10 11" key="1">
    <citation type="submission" date="2009-02" db="EMBL/GenBank/DDBJ databases">
        <title>Draft genome sequence of Clostridium asparagiforme (DSM 15981).</title>
        <authorList>
            <person name="Sudarsanam P."/>
            <person name="Ley R."/>
            <person name="Guruge J."/>
            <person name="Turnbaugh P.J."/>
            <person name="Mahowald M."/>
            <person name="Liep D."/>
            <person name="Gordon J."/>
        </authorList>
    </citation>
    <scope>NUCLEOTIDE SEQUENCE [LARGE SCALE GENOMIC DNA]</scope>
    <source>
        <strain evidence="10 11">DSM 15981</strain>
    </source>
</reference>
<dbReference type="CDD" id="cd06261">
    <property type="entry name" value="TM_PBP2"/>
    <property type="match status" value="1"/>
</dbReference>
<feature type="transmembrane region" description="Helical" evidence="8">
    <location>
        <begin position="80"/>
        <end position="100"/>
    </location>
</feature>
<protein>
    <recommendedName>
        <fullName evidence="9">ABC transmembrane type-1 domain-containing protein</fullName>
    </recommendedName>
</protein>
<evidence type="ECO:0000256" key="1">
    <source>
        <dbReference type="ARBA" id="ARBA00004651"/>
    </source>
</evidence>
<dbReference type="SUPFAM" id="SSF161098">
    <property type="entry name" value="MetI-like"/>
    <property type="match status" value="1"/>
</dbReference>
<dbReference type="AlphaFoldDB" id="C0DAU2"/>
<feature type="transmembrane region" description="Helical" evidence="8">
    <location>
        <begin position="112"/>
        <end position="139"/>
    </location>
</feature>
<organism evidence="10 11">
    <name type="scientific">[Clostridium] asparagiforme DSM 15981</name>
    <dbReference type="NCBI Taxonomy" id="518636"/>
    <lineage>
        <taxon>Bacteria</taxon>
        <taxon>Bacillati</taxon>
        <taxon>Bacillota</taxon>
        <taxon>Clostridia</taxon>
        <taxon>Lachnospirales</taxon>
        <taxon>Lachnospiraceae</taxon>
        <taxon>Enterocloster</taxon>
    </lineage>
</organism>
<evidence type="ECO:0000256" key="2">
    <source>
        <dbReference type="ARBA" id="ARBA00022448"/>
    </source>
</evidence>
<keyword evidence="5 8" id="KW-1133">Transmembrane helix</keyword>
<comment type="caution">
    <text evidence="10">The sequence shown here is derived from an EMBL/GenBank/DDBJ whole genome shotgun (WGS) entry which is preliminary data.</text>
</comment>
<keyword evidence="3" id="KW-1003">Cell membrane</keyword>
<dbReference type="EMBL" id="ACCJ01000539">
    <property type="protein sequence ID" value="EEG51556.1"/>
    <property type="molecule type" value="Genomic_DNA"/>
</dbReference>
<dbReference type="InterPro" id="IPR000515">
    <property type="entry name" value="MetI-like"/>
</dbReference>
<evidence type="ECO:0000256" key="3">
    <source>
        <dbReference type="ARBA" id="ARBA00022475"/>
    </source>
</evidence>
<dbReference type="Gene3D" id="1.10.3720.10">
    <property type="entry name" value="MetI-like"/>
    <property type="match status" value="1"/>
</dbReference>
<feature type="domain" description="ABC transmembrane type-1" evidence="9">
    <location>
        <begin position="88"/>
        <end position="204"/>
    </location>
</feature>
<dbReference type="GO" id="GO:0055085">
    <property type="term" value="P:transmembrane transport"/>
    <property type="evidence" value="ECO:0007669"/>
    <property type="project" value="InterPro"/>
</dbReference>
<evidence type="ECO:0000259" key="9">
    <source>
        <dbReference type="Pfam" id="PF00528"/>
    </source>
</evidence>
<keyword evidence="4 8" id="KW-0812">Transmembrane</keyword>
<accession>C0DAU2</accession>
<proteinExistence type="predicted"/>
<evidence type="ECO:0000256" key="6">
    <source>
        <dbReference type="ARBA" id="ARBA00023136"/>
    </source>
</evidence>
<evidence type="ECO:0000256" key="4">
    <source>
        <dbReference type="ARBA" id="ARBA00022692"/>
    </source>
</evidence>
<feature type="compositionally biased region" description="Basic and acidic residues" evidence="7">
    <location>
        <begin position="234"/>
        <end position="243"/>
    </location>
</feature>
<dbReference type="PANTHER" id="PTHR30193">
    <property type="entry name" value="ABC TRANSPORTER PERMEASE PROTEIN"/>
    <property type="match status" value="1"/>
</dbReference>
<evidence type="ECO:0000313" key="10">
    <source>
        <dbReference type="EMBL" id="EEG51556.1"/>
    </source>
</evidence>
<evidence type="ECO:0000256" key="8">
    <source>
        <dbReference type="SAM" id="Phobius"/>
    </source>
</evidence>
<dbReference type="InterPro" id="IPR035906">
    <property type="entry name" value="MetI-like_sf"/>
</dbReference>
<keyword evidence="2" id="KW-0813">Transport</keyword>
<dbReference type="PANTHER" id="PTHR30193:SF37">
    <property type="entry name" value="INNER MEMBRANE ABC TRANSPORTER PERMEASE PROTEIN YCJO"/>
    <property type="match status" value="1"/>
</dbReference>
<keyword evidence="11" id="KW-1185">Reference proteome</keyword>
<dbReference type="GO" id="GO:0005886">
    <property type="term" value="C:plasma membrane"/>
    <property type="evidence" value="ECO:0007669"/>
    <property type="project" value="UniProtKB-SubCell"/>
</dbReference>